<organism evidence="3 4">
    <name type="scientific">Methylobacterium trifolii</name>
    <dbReference type="NCBI Taxonomy" id="1003092"/>
    <lineage>
        <taxon>Bacteria</taxon>
        <taxon>Pseudomonadati</taxon>
        <taxon>Pseudomonadota</taxon>
        <taxon>Alphaproteobacteria</taxon>
        <taxon>Hyphomicrobiales</taxon>
        <taxon>Methylobacteriaceae</taxon>
        <taxon>Methylobacterium</taxon>
    </lineage>
</organism>
<dbReference type="Proteomes" id="UP001055057">
    <property type="component" value="Unassembled WGS sequence"/>
</dbReference>
<keyword evidence="1" id="KW-0472">Membrane</keyword>
<keyword evidence="1" id="KW-0812">Transmembrane</keyword>
<keyword evidence="4" id="KW-1185">Reference proteome</keyword>
<comment type="caution">
    <text evidence="3">The sequence shown here is derived from an EMBL/GenBank/DDBJ whole genome shotgun (WGS) entry which is preliminary data.</text>
</comment>
<dbReference type="EMBL" id="BPRB01000202">
    <property type="protein sequence ID" value="GJE61324.1"/>
    <property type="molecule type" value="Genomic_DNA"/>
</dbReference>
<proteinExistence type="predicted"/>
<sequence>MNNALRLSAGRYWSDRRGVFALWFGVAMIPMMLFAAVGLDLMRAVNMRSQLQAAADAAALAGATAFTSASASGTATTIANRYMAGAVGQLTSSNTASPPS</sequence>
<keyword evidence="1" id="KW-1133">Transmembrane helix</keyword>
<reference evidence="3" key="2">
    <citation type="submission" date="2021-08" db="EMBL/GenBank/DDBJ databases">
        <authorList>
            <person name="Tani A."/>
            <person name="Ola A."/>
            <person name="Ogura Y."/>
            <person name="Katsura K."/>
            <person name="Hayashi T."/>
        </authorList>
    </citation>
    <scope>NUCLEOTIDE SEQUENCE</scope>
    <source>
        <strain evidence="3">DSM 23632</strain>
    </source>
</reference>
<reference evidence="3" key="1">
    <citation type="journal article" date="2021" name="Front. Microbiol.">
        <title>Comprehensive Comparative Genomics and Phenotyping of Methylobacterium Species.</title>
        <authorList>
            <person name="Alessa O."/>
            <person name="Ogura Y."/>
            <person name="Fujitani Y."/>
            <person name="Takami H."/>
            <person name="Hayashi T."/>
            <person name="Sahin N."/>
            <person name="Tani A."/>
        </authorList>
    </citation>
    <scope>NUCLEOTIDE SEQUENCE</scope>
    <source>
        <strain evidence="3">DSM 23632</strain>
    </source>
</reference>
<evidence type="ECO:0000259" key="2">
    <source>
        <dbReference type="Pfam" id="PF13400"/>
    </source>
</evidence>
<feature type="transmembrane region" description="Helical" evidence="1">
    <location>
        <begin position="20"/>
        <end position="42"/>
    </location>
</feature>
<evidence type="ECO:0000313" key="4">
    <source>
        <dbReference type="Proteomes" id="UP001055057"/>
    </source>
</evidence>
<evidence type="ECO:0000256" key="1">
    <source>
        <dbReference type="SAM" id="Phobius"/>
    </source>
</evidence>
<accession>A0ABQ4U393</accession>
<protein>
    <recommendedName>
        <fullName evidence="2">Putative Flp pilus-assembly TadG-like N-terminal domain-containing protein</fullName>
    </recommendedName>
</protein>
<gene>
    <name evidence="3" type="ORF">MPOCJGCO_3446</name>
</gene>
<evidence type="ECO:0000313" key="3">
    <source>
        <dbReference type="EMBL" id="GJE61324.1"/>
    </source>
</evidence>
<name>A0ABQ4U393_9HYPH</name>
<feature type="domain" description="Putative Flp pilus-assembly TadG-like N-terminal" evidence="2">
    <location>
        <begin position="21"/>
        <end position="65"/>
    </location>
</feature>
<dbReference type="Pfam" id="PF13400">
    <property type="entry name" value="Tad"/>
    <property type="match status" value="1"/>
</dbReference>
<dbReference type="InterPro" id="IPR028087">
    <property type="entry name" value="Tad_N"/>
</dbReference>
<dbReference type="RefSeq" id="WP_238183893.1">
    <property type="nucleotide sequence ID" value="NZ_BPRB01000202.1"/>
</dbReference>